<evidence type="ECO:0008006" key="3">
    <source>
        <dbReference type="Google" id="ProtNLM"/>
    </source>
</evidence>
<sequence length="151" mass="18061">MTHITSLPPELLYMIARNIISTADRSIDYQHKGKSIYNLYYVNRQFSEIVLKVYFKASKRVWTQFQRRMLLRTFKEHDAVPMFRVLDSHYRIGLHRDSPREIFDSVVQRHGRHQDVAGRVAALTAKRIEHERELQRVEQERFDEAESLSDE</sequence>
<name>A0AAN8ILR0_9EURO</name>
<accession>A0AAN8ILR0</accession>
<evidence type="ECO:0000313" key="1">
    <source>
        <dbReference type="EMBL" id="KAK5952417.1"/>
    </source>
</evidence>
<dbReference type="EMBL" id="JAKLMC020000015">
    <property type="protein sequence ID" value="KAK5952417.1"/>
    <property type="molecule type" value="Genomic_DNA"/>
</dbReference>
<dbReference type="Proteomes" id="UP001316803">
    <property type="component" value="Unassembled WGS sequence"/>
</dbReference>
<gene>
    <name evidence="1" type="ORF">OHC33_006460</name>
</gene>
<proteinExistence type="predicted"/>
<protein>
    <recommendedName>
        <fullName evidence="3">F-box domain-containing protein</fullName>
    </recommendedName>
</protein>
<organism evidence="1 2">
    <name type="scientific">Knufia fluminis</name>
    <dbReference type="NCBI Taxonomy" id="191047"/>
    <lineage>
        <taxon>Eukaryota</taxon>
        <taxon>Fungi</taxon>
        <taxon>Dikarya</taxon>
        <taxon>Ascomycota</taxon>
        <taxon>Pezizomycotina</taxon>
        <taxon>Eurotiomycetes</taxon>
        <taxon>Chaetothyriomycetidae</taxon>
        <taxon>Chaetothyriales</taxon>
        <taxon>Trichomeriaceae</taxon>
        <taxon>Knufia</taxon>
    </lineage>
</organism>
<dbReference type="AlphaFoldDB" id="A0AAN8ILR0"/>
<comment type="caution">
    <text evidence="1">The sequence shown here is derived from an EMBL/GenBank/DDBJ whole genome shotgun (WGS) entry which is preliminary data.</text>
</comment>
<keyword evidence="2" id="KW-1185">Reference proteome</keyword>
<evidence type="ECO:0000313" key="2">
    <source>
        <dbReference type="Proteomes" id="UP001316803"/>
    </source>
</evidence>
<reference evidence="1 2" key="1">
    <citation type="submission" date="2022-12" db="EMBL/GenBank/DDBJ databases">
        <title>Genomic features and morphological characterization of a novel Knufia sp. strain isolated from spacecraft assembly facility.</title>
        <authorList>
            <person name="Teixeira M."/>
            <person name="Chander A.M."/>
            <person name="Stajich J.E."/>
            <person name="Venkateswaran K."/>
        </authorList>
    </citation>
    <scope>NUCLEOTIDE SEQUENCE [LARGE SCALE GENOMIC DNA]</scope>
    <source>
        <strain evidence="1 2">FJI-L2-BK-P2</strain>
    </source>
</reference>